<name>A0ABZ0IBE1_9GAMM</name>
<feature type="compositionally biased region" description="Polar residues" evidence="1">
    <location>
        <begin position="102"/>
        <end position="114"/>
    </location>
</feature>
<dbReference type="Proteomes" id="UP001626549">
    <property type="component" value="Chromosome"/>
</dbReference>
<feature type="compositionally biased region" description="Basic and acidic residues" evidence="1">
    <location>
        <begin position="116"/>
        <end position="133"/>
    </location>
</feature>
<organism evidence="2 3">
    <name type="scientific">Congregibacter brevis</name>
    <dbReference type="NCBI Taxonomy" id="3081201"/>
    <lineage>
        <taxon>Bacteria</taxon>
        <taxon>Pseudomonadati</taxon>
        <taxon>Pseudomonadota</taxon>
        <taxon>Gammaproteobacteria</taxon>
        <taxon>Cellvibrionales</taxon>
        <taxon>Halieaceae</taxon>
        <taxon>Congregibacter</taxon>
    </lineage>
</organism>
<proteinExistence type="predicted"/>
<sequence>MYSNDDGEDDGRVSTSEALRHVLIFQLKLAADALRDFLLSPLSLIAFGIDAVTRPKVEHSLYLRLMLLGRRSDRMINLFDDHADSGEFTIDRAVDEVEEILRTSQGDGQSQSTPVDPKEVALRRRASKESSAD</sequence>
<keyword evidence="3" id="KW-1185">Reference proteome</keyword>
<accession>A0ABZ0IBE1</accession>
<protein>
    <submittedName>
        <fullName evidence="2">Uncharacterized protein</fullName>
    </submittedName>
</protein>
<dbReference type="RefSeq" id="WP_407326822.1">
    <property type="nucleotide sequence ID" value="NZ_CP136865.1"/>
</dbReference>
<gene>
    <name evidence="2" type="ORF">R0137_12890</name>
</gene>
<feature type="region of interest" description="Disordered" evidence="1">
    <location>
        <begin position="102"/>
        <end position="133"/>
    </location>
</feature>
<evidence type="ECO:0000256" key="1">
    <source>
        <dbReference type="SAM" id="MobiDB-lite"/>
    </source>
</evidence>
<reference evidence="2 3" key="1">
    <citation type="submission" date="2023-10" db="EMBL/GenBank/DDBJ databases">
        <title>Two novel species belonging to the OM43/NOR5 clade.</title>
        <authorList>
            <person name="Park M."/>
        </authorList>
    </citation>
    <scope>NUCLEOTIDE SEQUENCE [LARGE SCALE GENOMIC DNA]</scope>
    <source>
        <strain evidence="2 3">IMCC45268</strain>
    </source>
</reference>
<evidence type="ECO:0000313" key="3">
    <source>
        <dbReference type="Proteomes" id="UP001626549"/>
    </source>
</evidence>
<evidence type="ECO:0000313" key="2">
    <source>
        <dbReference type="EMBL" id="WOJ96134.1"/>
    </source>
</evidence>
<dbReference type="EMBL" id="CP136865">
    <property type="protein sequence ID" value="WOJ96134.1"/>
    <property type="molecule type" value="Genomic_DNA"/>
</dbReference>